<gene>
    <name evidence="1" type="ORF">BDK51DRAFT_36919</name>
</gene>
<dbReference type="OrthoDB" id="1898560at2759"/>
<feature type="non-terminal residue" evidence="1">
    <location>
        <position position="64"/>
    </location>
</feature>
<protein>
    <submittedName>
        <fullName evidence="1">Uncharacterized protein</fullName>
    </submittedName>
</protein>
<organism evidence="1 2">
    <name type="scientific">Blyttiomyces helicus</name>
    <dbReference type="NCBI Taxonomy" id="388810"/>
    <lineage>
        <taxon>Eukaryota</taxon>
        <taxon>Fungi</taxon>
        <taxon>Fungi incertae sedis</taxon>
        <taxon>Chytridiomycota</taxon>
        <taxon>Chytridiomycota incertae sedis</taxon>
        <taxon>Chytridiomycetes</taxon>
        <taxon>Chytridiomycetes incertae sedis</taxon>
        <taxon>Blyttiomyces</taxon>
    </lineage>
</organism>
<sequence length="64" mass="7139">MMGRDSASYLTDANSAFVDEDYDRALELYSQAVLADSSNAESYVKRSATYHKLGLHQQAFDDAQ</sequence>
<dbReference type="Proteomes" id="UP000269721">
    <property type="component" value="Unassembled WGS sequence"/>
</dbReference>
<keyword evidence="2" id="KW-1185">Reference proteome</keyword>
<dbReference type="InterPro" id="IPR011990">
    <property type="entry name" value="TPR-like_helical_dom_sf"/>
</dbReference>
<evidence type="ECO:0000313" key="1">
    <source>
        <dbReference type="EMBL" id="RKO91394.1"/>
    </source>
</evidence>
<dbReference type="Gene3D" id="1.25.40.10">
    <property type="entry name" value="Tetratricopeptide repeat domain"/>
    <property type="match status" value="1"/>
</dbReference>
<accession>A0A4P9WFJ1</accession>
<name>A0A4P9WFJ1_9FUNG</name>
<reference evidence="2" key="1">
    <citation type="journal article" date="2018" name="Nat. Microbiol.">
        <title>Leveraging single-cell genomics to expand the fungal tree of life.</title>
        <authorList>
            <person name="Ahrendt S.R."/>
            <person name="Quandt C.A."/>
            <person name="Ciobanu D."/>
            <person name="Clum A."/>
            <person name="Salamov A."/>
            <person name="Andreopoulos B."/>
            <person name="Cheng J.F."/>
            <person name="Woyke T."/>
            <person name="Pelin A."/>
            <person name="Henrissat B."/>
            <person name="Reynolds N.K."/>
            <person name="Benny G.L."/>
            <person name="Smith M.E."/>
            <person name="James T.Y."/>
            <person name="Grigoriev I.V."/>
        </authorList>
    </citation>
    <scope>NUCLEOTIDE SEQUENCE [LARGE SCALE GENOMIC DNA]</scope>
</reference>
<proteinExistence type="predicted"/>
<dbReference type="AlphaFoldDB" id="A0A4P9WFJ1"/>
<dbReference type="SUPFAM" id="SSF48452">
    <property type="entry name" value="TPR-like"/>
    <property type="match status" value="1"/>
</dbReference>
<evidence type="ECO:0000313" key="2">
    <source>
        <dbReference type="Proteomes" id="UP000269721"/>
    </source>
</evidence>
<dbReference type="EMBL" id="KZ995088">
    <property type="protein sequence ID" value="RKO91394.1"/>
    <property type="molecule type" value="Genomic_DNA"/>
</dbReference>